<evidence type="ECO:0000313" key="8">
    <source>
        <dbReference type="EMBL" id="KAF2074941.1"/>
    </source>
</evidence>
<dbReference type="InterPro" id="IPR038425">
    <property type="entry name" value="GAT_sf"/>
</dbReference>
<sequence>MTNAVELVDKATSEYLIQLDWTIALQICDMLNKDSIHARGVIRQILKRFKERSRVILLALELSDCLLQNCQCTHIYFAERTFQTEMARLIMNKKSKEPVKDKALELVDRWGKAFERRSDLSGFYDTYSFISRSGYRFPPRRPDAPVINFNNPPSSQRKPSNGSMNNFSSTTSSGGSGSSHQPPTNQEISSIKGSVSVFSEMISFLNIEDEDPSENDLIKELLEACKKSQARIKEMIESGTTSERDLGSLLTLNDEVNRALNDYEACLKKRNAFVMNGYKPVQQPPQQVHYQNNNNNNSNNMRPNNNNNNSILSKHKELEEIDFFAAPDGVNPFALQPYQPQPQQQQQQQQNPMMMNNQQQNGFNPFAPQPQQQQQQFNSFQPQPQQQQRPSDDFDLLISNRQSTQNPFSYNNNGNGNGALPATAKSLPQQNFNNRPFNPNTQTLPSAPPIFNSPPNNPFTNNNNNNSSPTSNNNMFANNNNNNNNLSPNNNNALSLNNRPFPNYNAIRNDDPFSGGGGGGFNNNQQQNMNPYGFNPQQQQQQQQNQPMMYNPMMQQQMQQQQMMNPQQQQNQNYSHFTQYVPNPNQPYGMNNNQNQPTTKLW</sequence>
<feature type="domain" description="VHS" evidence="6">
    <location>
        <begin position="11"/>
        <end position="138"/>
    </location>
</feature>
<feature type="compositionally biased region" description="Pro residues" evidence="5">
    <location>
        <begin position="446"/>
        <end position="457"/>
    </location>
</feature>
<evidence type="ECO:0008006" key="10">
    <source>
        <dbReference type="Google" id="ProtNLM"/>
    </source>
</evidence>
<feature type="compositionally biased region" description="Low complexity" evidence="5">
    <location>
        <begin position="522"/>
        <end position="545"/>
    </location>
</feature>
<name>A0A8J4UTX6_9MYCE</name>
<dbReference type="InterPro" id="IPR002014">
    <property type="entry name" value="VHS_dom"/>
</dbReference>
<feature type="compositionally biased region" description="Polar residues" evidence="5">
    <location>
        <begin position="148"/>
        <end position="159"/>
    </location>
</feature>
<dbReference type="PROSITE" id="PS50179">
    <property type="entry name" value="VHS"/>
    <property type="match status" value="1"/>
</dbReference>
<dbReference type="InterPro" id="IPR004152">
    <property type="entry name" value="GAT_dom"/>
</dbReference>
<dbReference type="Proteomes" id="UP000695562">
    <property type="component" value="Unassembled WGS sequence"/>
</dbReference>
<dbReference type="CDD" id="cd03561">
    <property type="entry name" value="VHS"/>
    <property type="match status" value="1"/>
</dbReference>
<dbReference type="AlphaFoldDB" id="A0A8J4UTX6"/>
<evidence type="ECO:0000313" key="9">
    <source>
        <dbReference type="Proteomes" id="UP000695562"/>
    </source>
</evidence>
<feature type="region of interest" description="Disordered" evidence="5">
    <location>
        <begin position="283"/>
        <end position="310"/>
    </location>
</feature>
<feature type="region of interest" description="Disordered" evidence="5">
    <location>
        <begin position="331"/>
        <end position="391"/>
    </location>
</feature>
<evidence type="ECO:0000259" key="7">
    <source>
        <dbReference type="PROSITE" id="PS50909"/>
    </source>
</evidence>
<dbReference type="GO" id="GO:0043328">
    <property type="term" value="P:protein transport to vacuole involved in ubiquitin-dependent protein catabolic process via the multivesicular body sorting pathway"/>
    <property type="evidence" value="ECO:0007669"/>
    <property type="project" value="InterPro"/>
</dbReference>
<dbReference type="Pfam" id="PF03127">
    <property type="entry name" value="GAT"/>
    <property type="match status" value="1"/>
</dbReference>
<keyword evidence="2" id="KW-0813">Transport</keyword>
<dbReference type="Gene3D" id="1.25.40.90">
    <property type="match status" value="1"/>
</dbReference>
<evidence type="ECO:0000256" key="4">
    <source>
        <dbReference type="ARBA" id="ARBA00023136"/>
    </source>
</evidence>
<dbReference type="OrthoDB" id="2018246at2759"/>
<comment type="subcellular location">
    <subcellularLocation>
        <location evidence="1">Membrane</location>
        <topology evidence="1">Peripheral membrane protein</topology>
    </subcellularLocation>
</comment>
<feature type="compositionally biased region" description="Low complexity" evidence="5">
    <location>
        <begin position="428"/>
        <end position="443"/>
    </location>
</feature>
<dbReference type="EMBL" id="AJWJ01000122">
    <property type="protein sequence ID" value="KAF2074941.1"/>
    <property type="molecule type" value="Genomic_DNA"/>
</dbReference>
<dbReference type="SUPFAM" id="SSF89009">
    <property type="entry name" value="GAT-like domain"/>
    <property type="match status" value="1"/>
</dbReference>
<feature type="compositionally biased region" description="Low complexity" evidence="5">
    <location>
        <begin position="283"/>
        <end position="309"/>
    </location>
</feature>
<feature type="compositionally biased region" description="Low complexity" evidence="5">
    <location>
        <begin position="336"/>
        <end position="388"/>
    </location>
</feature>
<dbReference type="PROSITE" id="PS50909">
    <property type="entry name" value="GAT"/>
    <property type="match status" value="1"/>
</dbReference>
<dbReference type="GO" id="GO:0035091">
    <property type="term" value="F:phosphatidylinositol binding"/>
    <property type="evidence" value="ECO:0007669"/>
    <property type="project" value="InterPro"/>
</dbReference>
<dbReference type="PANTHER" id="PTHR45898">
    <property type="entry name" value="TOM1-LIKE PROTEIN"/>
    <property type="match status" value="1"/>
</dbReference>
<feature type="compositionally biased region" description="Low complexity" evidence="5">
    <location>
        <begin position="458"/>
        <end position="498"/>
    </location>
</feature>
<reference evidence="8" key="1">
    <citation type="submission" date="2020-01" db="EMBL/GenBank/DDBJ databases">
        <title>Development of genomics and gene disruption for Polysphondylium violaceum indicates a role for the polyketide synthase stlB in stalk morphogenesis.</title>
        <authorList>
            <person name="Narita B."/>
            <person name="Kawabe Y."/>
            <person name="Kin K."/>
            <person name="Saito T."/>
            <person name="Gibbs R."/>
            <person name="Kuspa A."/>
            <person name="Muzny D."/>
            <person name="Queller D."/>
            <person name="Richards S."/>
            <person name="Strassman J."/>
            <person name="Sucgang R."/>
            <person name="Worley K."/>
            <person name="Schaap P."/>
        </authorList>
    </citation>
    <scope>NUCLEOTIDE SEQUENCE</scope>
    <source>
        <strain evidence="8">QSvi11</strain>
    </source>
</reference>
<evidence type="ECO:0000256" key="2">
    <source>
        <dbReference type="ARBA" id="ARBA00022448"/>
    </source>
</evidence>
<dbReference type="InterPro" id="IPR044836">
    <property type="entry name" value="TOL_plant"/>
</dbReference>
<keyword evidence="4" id="KW-0472">Membrane</keyword>
<feature type="region of interest" description="Disordered" evidence="5">
    <location>
        <begin position="403"/>
        <end position="545"/>
    </location>
</feature>
<feature type="region of interest" description="Disordered" evidence="5">
    <location>
        <begin position="141"/>
        <end position="187"/>
    </location>
</feature>
<dbReference type="SMART" id="SM00288">
    <property type="entry name" value="VHS"/>
    <property type="match status" value="1"/>
</dbReference>
<evidence type="ECO:0000256" key="3">
    <source>
        <dbReference type="ARBA" id="ARBA00022927"/>
    </source>
</evidence>
<feature type="compositionally biased region" description="Low complexity" evidence="5">
    <location>
        <begin position="160"/>
        <end position="173"/>
    </location>
</feature>
<evidence type="ECO:0000259" key="6">
    <source>
        <dbReference type="PROSITE" id="PS50179"/>
    </source>
</evidence>
<evidence type="ECO:0000256" key="1">
    <source>
        <dbReference type="ARBA" id="ARBA00004170"/>
    </source>
</evidence>
<dbReference type="GO" id="GO:0043130">
    <property type="term" value="F:ubiquitin binding"/>
    <property type="evidence" value="ECO:0007669"/>
    <property type="project" value="InterPro"/>
</dbReference>
<dbReference type="GO" id="GO:0005737">
    <property type="term" value="C:cytoplasm"/>
    <property type="evidence" value="ECO:0007669"/>
    <property type="project" value="UniProtKB-ARBA"/>
</dbReference>
<organism evidence="8 9">
    <name type="scientific">Polysphondylium violaceum</name>
    <dbReference type="NCBI Taxonomy" id="133409"/>
    <lineage>
        <taxon>Eukaryota</taxon>
        <taxon>Amoebozoa</taxon>
        <taxon>Evosea</taxon>
        <taxon>Eumycetozoa</taxon>
        <taxon>Dictyostelia</taxon>
        <taxon>Dictyosteliales</taxon>
        <taxon>Dictyosteliaceae</taxon>
        <taxon>Polysphondylium</taxon>
    </lineage>
</organism>
<dbReference type="InterPro" id="IPR008942">
    <property type="entry name" value="ENTH_VHS"/>
</dbReference>
<protein>
    <recommendedName>
        <fullName evidence="10">GAT domain-containing protein</fullName>
    </recommendedName>
</protein>
<keyword evidence="9" id="KW-1185">Reference proteome</keyword>
<evidence type="ECO:0000256" key="5">
    <source>
        <dbReference type="SAM" id="MobiDB-lite"/>
    </source>
</evidence>
<proteinExistence type="predicted"/>
<dbReference type="Gene3D" id="1.20.58.160">
    <property type="match status" value="1"/>
</dbReference>
<dbReference type="PANTHER" id="PTHR45898:SF4">
    <property type="entry name" value="TARGET OF MYB PROTEIN 1"/>
    <property type="match status" value="1"/>
</dbReference>
<gene>
    <name evidence="8" type="ORF">CYY_003774</name>
</gene>
<feature type="domain" description="GAT" evidence="7">
    <location>
        <begin position="179"/>
        <end position="268"/>
    </location>
</feature>
<dbReference type="SUPFAM" id="SSF48464">
    <property type="entry name" value="ENTH/VHS domain"/>
    <property type="match status" value="1"/>
</dbReference>
<dbReference type="CDD" id="cd21383">
    <property type="entry name" value="GAT_GGA_Tom1-like"/>
    <property type="match status" value="1"/>
</dbReference>
<dbReference type="GO" id="GO:0016020">
    <property type="term" value="C:membrane"/>
    <property type="evidence" value="ECO:0007669"/>
    <property type="project" value="UniProtKB-SubCell"/>
</dbReference>
<dbReference type="Pfam" id="PF00790">
    <property type="entry name" value="VHS"/>
    <property type="match status" value="1"/>
</dbReference>
<feature type="region of interest" description="Disordered" evidence="5">
    <location>
        <begin position="577"/>
        <end position="602"/>
    </location>
</feature>
<accession>A0A8J4UTX6</accession>
<keyword evidence="3" id="KW-0653">Protein transport</keyword>
<comment type="caution">
    <text evidence="8">The sequence shown here is derived from an EMBL/GenBank/DDBJ whole genome shotgun (WGS) entry which is preliminary data.</text>
</comment>